<dbReference type="eggNOG" id="ENOG502QRER">
    <property type="taxonomic scope" value="Eukaryota"/>
</dbReference>
<evidence type="ECO:0000256" key="2">
    <source>
        <dbReference type="SAM" id="SignalP"/>
    </source>
</evidence>
<reference evidence="3 4" key="1">
    <citation type="journal article" date="2012" name="Genome Biol.">
        <title>Genome and low-iron response of an oceanic diatom adapted to chronic iron limitation.</title>
        <authorList>
            <person name="Lommer M."/>
            <person name="Specht M."/>
            <person name="Roy A.S."/>
            <person name="Kraemer L."/>
            <person name="Andreson R."/>
            <person name="Gutowska M.A."/>
            <person name="Wolf J."/>
            <person name="Bergner S.V."/>
            <person name="Schilhabel M.B."/>
            <person name="Klostermeier U.C."/>
            <person name="Beiko R.G."/>
            <person name="Rosenstiel P."/>
            <person name="Hippler M."/>
            <person name="Laroche J."/>
        </authorList>
    </citation>
    <scope>NUCLEOTIDE SEQUENCE [LARGE SCALE GENOMIC DNA]</scope>
    <source>
        <strain evidence="3 4">CCMP1005</strain>
    </source>
</reference>
<dbReference type="AlphaFoldDB" id="K0SJP2"/>
<accession>K0SJP2</accession>
<feature type="compositionally biased region" description="Low complexity" evidence="1">
    <location>
        <begin position="153"/>
        <end position="163"/>
    </location>
</feature>
<comment type="caution">
    <text evidence="3">The sequence shown here is derived from an EMBL/GenBank/DDBJ whole genome shotgun (WGS) entry which is preliminary data.</text>
</comment>
<feature type="region of interest" description="Disordered" evidence="1">
    <location>
        <begin position="50"/>
        <end position="88"/>
    </location>
</feature>
<feature type="chain" id="PRO_5003837229" evidence="2">
    <location>
        <begin position="30"/>
        <end position="203"/>
    </location>
</feature>
<dbReference type="Gene3D" id="1.20.1440.130">
    <property type="entry name" value="VKOR domain"/>
    <property type="match status" value="1"/>
</dbReference>
<gene>
    <name evidence="3" type="ORF">THAOC_14017</name>
</gene>
<dbReference type="EMBL" id="AGNL01016275">
    <property type="protein sequence ID" value="EJK65164.1"/>
    <property type="molecule type" value="Genomic_DNA"/>
</dbReference>
<name>K0SJP2_THAOC</name>
<feature type="compositionally biased region" description="Low complexity" evidence="1">
    <location>
        <begin position="177"/>
        <end position="187"/>
    </location>
</feature>
<evidence type="ECO:0000313" key="3">
    <source>
        <dbReference type="EMBL" id="EJK65164.1"/>
    </source>
</evidence>
<keyword evidence="4" id="KW-1185">Reference proteome</keyword>
<dbReference type="PANTHER" id="PTHR34573">
    <property type="entry name" value="VKC DOMAIN-CONTAINING PROTEIN"/>
    <property type="match status" value="1"/>
</dbReference>
<dbReference type="PANTHER" id="PTHR34573:SF1">
    <property type="entry name" value="VITAMIN K EPOXIDE REDUCTASE DOMAIN-CONTAINING PROTEIN"/>
    <property type="match status" value="1"/>
</dbReference>
<keyword evidence="2" id="KW-0732">Signal</keyword>
<organism evidence="3 4">
    <name type="scientific">Thalassiosira oceanica</name>
    <name type="common">Marine diatom</name>
    <dbReference type="NCBI Taxonomy" id="159749"/>
    <lineage>
        <taxon>Eukaryota</taxon>
        <taxon>Sar</taxon>
        <taxon>Stramenopiles</taxon>
        <taxon>Ochrophyta</taxon>
        <taxon>Bacillariophyta</taxon>
        <taxon>Coscinodiscophyceae</taxon>
        <taxon>Thalassiosirophycidae</taxon>
        <taxon>Thalassiosirales</taxon>
        <taxon>Thalassiosiraceae</taxon>
        <taxon>Thalassiosira</taxon>
    </lineage>
</organism>
<feature type="region of interest" description="Disordered" evidence="1">
    <location>
        <begin position="153"/>
        <end position="203"/>
    </location>
</feature>
<protein>
    <submittedName>
        <fullName evidence="3">Uncharacterized protein</fullName>
    </submittedName>
</protein>
<proteinExistence type="predicted"/>
<dbReference type="Proteomes" id="UP000266841">
    <property type="component" value="Unassembled WGS sequence"/>
</dbReference>
<evidence type="ECO:0000256" key="1">
    <source>
        <dbReference type="SAM" id="MobiDB-lite"/>
    </source>
</evidence>
<evidence type="ECO:0000313" key="4">
    <source>
        <dbReference type="Proteomes" id="UP000266841"/>
    </source>
</evidence>
<sequence>MAGRTGCGCLRLASCLLIAACFAVDGALAFSPGRRGSAATKTCELIVRRGSTGSAARRPRCNSNREDRSRRRSLRLRTDDDENDERIDTPADAACWNPSLRRKLAAVSSAGLLETAYLTYDKLSASGGGDRGSSLVGALCASAGGGCADVLGGPYSSVSSGGRRSPRRPRGGRVRDGPGAVGAAPDAAGRRRAAPVRPTGATG</sequence>
<feature type="signal peptide" evidence="2">
    <location>
        <begin position="1"/>
        <end position="29"/>
    </location>
</feature>
<dbReference type="InterPro" id="IPR038354">
    <property type="entry name" value="VKOR_sf"/>
</dbReference>